<keyword evidence="9" id="KW-0732">Signal</keyword>
<protein>
    <recommendedName>
        <fullName evidence="3">Chordin</fullName>
    </recommendedName>
</protein>
<name>A0A5A9MXF6_9TELE</name>
<dbReference type="InterPro" id="IPR016353">
    <property type="entry name" value="Chordin"/>
</dbReference>
<dbReference type="PROSITE" id="PS50184">
    <property type="entry name" value="VWFC_2"/>
    <property type="match status" value="4"/>
</dbReference>
<organism evidence="12 13">
    <name type="scientific">Triplophysa tibetana</name>
    <dbReference type="NCBI Taxonomy" id="1572043"/>
    <lineage>
        <taxon>Eukaryota</taxon>
        <taxon>Metazoa</taxon>
        <taxon>Chordata</taxon>
        <taxon>Craniata</taxon>
        <taxon>Vertebrata</taxon>
        <taxon>Euteleostomi</taxon>
        <taxon>Actinopterygii</taxon>
        <taxon>Neopterygii</taxon>
        <taxon>Teleostei</taxon>
        <taxon>Ostariophysi</taxon>
        <taxon>Cypriniformes</taxon>
        <taxon>Nemacheilidae</taxon>
        <taxon>Triplophysa</taxon>
    </lineage>
</organism>
<evidence type="ECO:0000313" key="12">
    <source>
        <dbReference type="EMBL" id="KAA0701658.1"/>
    </source>
</evidence>
<evidence type="ECO:0000256" key="3">
    <source>
        <dbReference type="ARBA" id="ARBA00016968"/>
    </source>
</evidence>
<dbReference type="PIRSF" id="PIRSF002496">
    <property type="entry name" value="Chordin"/>
    <property type="match status" value="1"/>
</dbReference>
<proteinExistence type="inferred from homology"/>
<dbReference type="GO" id="GO:0048731">
    <property type="term" value="P:system development"/>
    <property type="evidence" value="ECO:0007669"/>
    <property type="project" value="UniProtKB-ARBA"/>
</dbReference>
<feature type="domain" description="VWFC" evidence="10">
    <location>
        <begin position="711"/>
        <end position="780"/>
    </location>
</feature>
<dbReference type="GO" id="GO:0036122">
    <property type="term" value="F:BMP binding"/>
    <property type="evidence" value="ECO:0007669"/>
    <property type="project" value="TreeGrafter"/>
</dbReference>
<dbReference type="Gene3D" id="6.20.200.20">
    <property type="match status" value="2"/>
</dbReference>
<feature type="domain" description="CHRD" evidence="11">
    <location>
        <begin position="161"/>
        <end position="262"/>
    </location>
</feature>
<dbReference type="Proteomes" id="UP000324632">
    <property type="component" value="Chromosome 25"/>
</dbReference>
<evidence type="ECO:0000313" key="13">
    <source>
        <dbReference type="Proteomes" id="UP000324632"/>
    </source>
</evidence>
<keyword evidence="5" id="KW-0964">Secreted</keyword>
<dbReference type="PROSITE" id="PS50933">
    <property type="entry name" value="CHRD"/>
    <property type="match status" value="3"/>
</dbReference>
<dbReference type="Pfam" id="PF00093">
    <property type="entry name" value="VWC"/>
    <property type="match status" value="4"/>
</dbReference>
<evidence type="ECO:0000259" key="10">
    <source>
        <dbReference type="PROSITE" id="PS50184"/>
    </source>
</evidence>
<dbReference type="PANTHER" id="PTHR46526">
    <property type="entry name" value="CHORDIN"/>
    <property type="match status" value="1"/>
</dbReference>
<dbReference type="AlphaFoldDB" id="A0A5A9MXF6"/>
<dbReference type="GO" id="GO:0030514">
    <property type="term" value="P:negative regulation of BMP signaling pathway"/>
    <property type="evidence" value="ECO:0007669"/>
    <property type="project" value="TreeGrafter"/>
</dbReference>
<dbReference type="SMART" id="SM00754">
    <property type="entry name" value="CHRD"/>
    <property type="match status" value="4"/>
</dbReference>
<comment type="subcellular location">
    <subcellularLocation>
        <location evidence="1">Secreted</location>
    </subcellularLocation>
</comment>
<keyword evidence="7" id="KW-0325">Glycoprotein</keyword>
<dbReference type="InterPro" id="IPR010895">
    <property type="entry name" value="CHRD"/>
</dbReference>
<feature type="domain" description="CHRD" evidence="11">
    <location>
        <begin position="264"/>
        <end position="386"/>
    </location>
</feature>
<dbReference type="Pfam" id="PF07452">
    <property type="entry name" value="CHRD"/>
    <property type="match status" value="3"/>
</dbReference>
<evidence type="ECO:0000256" key="9">
    <source>
        <dbReference type="SAM" id="SignalP"/>
    </source>
</evidence>
<evidence type="ECO:0000256" key="1">
    <source>
        <dbReference type="ARBA" id="ARBA00004613"/>
    </source>
</evidence>
<evidence type="ECO:0000256" key="5">
    <source>
        <dbReference type="ARBA" id="ARBA00022525"/>
    </source>
</evidence>
<dbReference type="GO" id="GO:0005615">
    <property type="term" value="C:extracellular space"/>
    <property type="evidence" value="ECO:0007669"/>
    <property type="project" value="TreeGrafter"/>
</dbReference>
<keyword evidence="13" id="KW-1185">Reference proteome</keyword>
<keyword evidence="4 8" id="KW-0217">Developmental protein</keyword>
<gene>
    <name evidence="12" type="ORF">E1301_Tti020956</name>
</gene>
<accession>A0A5A9MXF6</accession>
<dbReference type="EMBL" id="SOYY01000025">
    <property type="protein sequence ID" value="KAA0701658.1"/>
    <property type="molecule type" value="Genomic_DNA"/>
</dbReference>
<evidence type="ECO:0000259" key="11">
    <source>
        <dbReference type="PROSITE" id="PS50933"/>
    </source>
</evidence>
<evidence type="ECO:0000256" key="7">
    <source>
        <dbReference type="ARBA" id="ARBA00023180"/>
    </source>
</evidence>
<dbReference type="InterPro" id="IPR052278">
    <property type="entry name" value="Chordin-like_regulators"/>
</dbReference>
<feature type="domain" description="VWFC" evidence="10">
    <location>
        <begin position="633"/>
        <end position="692"/>
    </location>
</feature>
<feature type="signal peptide" evidence="9">
    <location>
        <begin position="1"/>
        <end position="19"/>
    </location>
</feature>
<dbReference type="InterPro" id="IPR001007">
    <property type="entry name" value="VWF_dom"/>
</dbReference>
<dbReference type="SMART" id="SM00214">
    <property type="entry name" value="VWC"/>
    <property type="match status" value="4"/>
</dbReference>
<evidence type="ECO:0000256" key="8">
    <source>
        <dbReference type="PROSITE-ProRule" id="PRU00230"/>
    </source>
</evidence>
<feature type="domain" description="VWFC" evidence="10">
    <location>
        <begin position="799"/>
        <end position="863"/>
    </location>
</feature>
<reference evidence="12 13" key="1">
    <citation type="journal article" date="2019" name="Mol. Ecol. Resour.">
        <title>Chromosome-level genome assembly of Triplophysa tibetana, a fish adapted to the harsh high-altitude environment of the Tibetan Plateau.</title>
        <authorList>
            <person name="Yang X."/>
            <person name="Liu H."/>
            <person name="Ma Z."/>
            <person name="Zou Y."/>
            <person name="Zou M."/>
            <person name="Mao Y."/>
            <person name="Li X."/>
            <person name="Wang H."/>
            <person name="Chen T."/>
            <person name="Wang W."/>
            <person name="Yang R."/>
        </authorList>
    </citation>
    <scope>NUCLEOTIDE SEQUENCE [LARGE SCALE GENOMIC DNA]</scope>
    <source>
        <strain evidence="12">TTIB1903HZAU</strain>
        <tissue evidence="12">Muscle</tissue>
    </source>
</reference>
<keyword evidence="6" id="KW-0677">Repeat</keyword>
<dbReference type="PANTHER" id="PTHR46526:SF1">
    <property type="entry name" value="CHORDIN"/>
    <property type="match status" value="1"/>
</dbReference>
<evidence type="ECO:0000256" key="2">
    <source>
        <dbReference type="ARBA" id="ARBA00007156"/>
    </source>
</evidence>
<sequence length="884" mass="98988">MEATRALWILSCVLMSVQSSRLKTPALPIQPERDPMISKGVSGCSFGGRFYSLEDTWHPDLGEPFGVMHCVMCHCEPQRSRRGKVFGKVSCKNMKQDCPEPTCDDPVLLPGHCCKSCPKGDSEGKEVESLYEFFHEKEDDLHKSYNDRSYISSEDVSVRDSRMDFVALLTSVGNSWLPSSSGVARARFTLTKTTLTFSIMYQRMNRPSLISVLDTDGNTAFELRNLPKFHLSQLEAEQLRLFMTTDDNRKEELEGKIIKHRALFAETFSALLTPEEVHSGMGGIAMFTLSDTENNLHFILILQGLIPRVEKSSVKFPVRVKLSYRQHLLREIRANISAEDSDFAEVLADLNSRELFWLSRGQLQITVETDGPNRRVISGLISGKTSCDTVLLCLRGKLAVSGSAVFTLHQNGSLDYQVLVAGLSSGVVGVTIEMKPRRRSKRSVLYDITGDYSSSGERGGGRAAGVAGRVEARHIHMLLQNELFINIATAEQPEGELRGQIRTLPYNGLDARRHELPVPLAGQFVSPAVRTGAAGHAWISVDEQCHLHYEIVVNGLSRSEDASINAHLHGLAEIGEMDDSATNHKRLLTGFYGQQIHVPNSCEFGSRGEVVEEAEFDDLVFVRDPAEVKKDPHACFFEGEHHAHGSQWTPQYNNCFTCTCQKKTVICDPVICPVLSCPHKIQPEDQCCPICDEKKESQEKAAAEKVEENPEGCYFEGDQKMHAPGTTWHPFVPPFGYIKCAVCTCKGSTGEVHCEKVTCPALTCSRPIRRNPSDCCKECPAEDTPLLEDDEMMQADGTRHCKFGKNYYQNSEYWHPSVPLVGEMKCITCWCDHGVTKCQRKQCPLLTCDNPIRREAQCCPECIEDFMEKEEMLKKAEKKKSWRH</sequence>
<dbReference type="GO" id="GO:0009953">
    <property type="term" value="P:dorsal/ventral pattern formation"/>
    <property type="evidence" value="ECO:0007669"/>
    <property type="project" value="TreeGrafter"/>
</dbReference>
<feature type="domain" description="VWFC" evidence="10">
    <location>
        <begin position="42"/>
        <end position="118"/>
    </location>
</feature>
<feature type="domain" description="CHRD" evidence="11">
    <location>
        <begin position="387"/>
        <end position="506"/>
    </location>
</feature>
<evidence type="ECO:0000256" key="4">
    <source>
        <dbReference type="ARBA" id="ARBA00022473"/>
    </source>
</evidence>
<feature type="chain" id="PRO_5022788722" description="Chordin" evidence="9">
    <location>
        <begin position="20"/>
        <end position="884"/>
    </location>
</feature>
<dbReference type="PROSITE" id="PS01208">
    <property type="entry name" value="VWFC_1"/>
    <property type="match status" value="2"/>
</dbReference>
<dbReference type="SUPFAM" id="SSF57603">
    <property type="entry name" value="FnI-like domain"/>
    <property type="match status" value="4"/>
</dbReference>
<comment type="similarity">
    <text evidence="2">Belongs to the chordin family.</text>
</comment>
<comment type="caution">
    <text evidence="12">The sequence shown here is derived from an EMBL/GenBank/DDBJ whole genome shotgun (WGS) entry which is preliminary data.</text>
</comment>
<evidence type="ECO:0000256" key="6">
    <source>
        <dbReference type="ARBA" id="ARBA00022737"/>
    </source>
</evidence>